<evidence type="ECO:0000256" key="7">
    <source>
        <dbReference type="RuleBase" id="RU361156"/>
    </source>
</evidence>
<dbReference type="OrthoDB" id="443318at2759"/>
<dbReference type="RefSeq" id="XP_031870219.1">
    <property type="nucleotide sequence ID" value="XM_032013619.1"/>
</dbReference>
<keyword evidence="3 7" id="KW-0645">Protease</keyword>
<dbReference type="STRING" id="2656787.A0A370TPW3"/>
<keyword evidence="10" id="KW-1185">Reference proteome</keyword>
<keyword evidence="6" id="KW-0325">Glycoprotein</keyword>
<evidence type="ECO:0000256" key="1">
    <source>
        <dbReference type="ARBA" id="ARBA00009431"/>
    </source>
</evidence>
<dbReference type="SUPFAM" id="SSF53474">
    <property type="entry name" value="alpha/beta-Hydrolases"/>
    <property type="match status" value="1"/>
</dbReference>
<gene>
    <name evidence="9" type="ORF">BP5553_04996</name>
</gene>
<dbReference type="Gene3D" id="3.40.50.1820">
    <property type="entry name" value="alpha/beta hydrolase"/>
    <property type="match status" value="1"/>
</dbReference>
<protein>
    <recommendedName>
        <fullName evidence="7">Carboxypeptidase</fullName>
        <ecNumber evidence="7">3.4.16.-</ecNumber>
    </recommendedName>
</protein>
<dbReference type="PROSITE" id="PS00131">
    <property type="entry name" value="CARBOXYPEPT_SER_SER"/>
    <property type="match status" value="1"/>
</dbReference>
<dbReference type="InterPro" id="IPR001563">
    <property type="entry name" value="Peptidase_S10"/>
</dbReference>
<dbReference type="InterPro" id="IPR033124">
    <property type="entry name" value="Ser_caboxypep_his_AS"/>
</dbReference>
<sequence length="549" mass="60675">MRLSTFVSALAITANVVSAAHHSGRSLRHVGKEDKQRMHTRRQPQLPKQRRSAPSQYLTNSTAKYVVNGTAIPEVDFDIGESYAGLMPISSAPNETSQFYFWFFPSENPSASDEILIWLNGGPGCSSLEGLLQENGPFIWQYGTLKPVPNPYTWVNLTNVVWIEQPVGTGFSRGVPTATDEEDAAAQFLGFWKNFVDTFKLHDRRVFITGESYAGMYVPYIADAMLNTNDTKYHNVEATMIYDPSISYDAITEQIPAVPFVDTWPGLFPFNDTFKAQIHNMSESCGYTDYIDKYLTFPPPGPFPSQLPGTAANGRTTKDCDVFDAIFNEISWLNPCFDIYQIATTCPLLNDVLGYPGSFEYLPAGSSVYFNRTDVQKAINAPHIDWASCSAIDVFVNGTDNSLPSGVTVLPGVIERSKRTIIAHGTLDMVLIANGTLLGIQNMTWNGAQGFQKQPSDHFYVPYHHDPSLSTLAASGIFGTTHTERGLTWVTIELSGHMVPQYAPTAAYRHLEYLLGRVDSLSSMAPFTTDDFPQPNVTLGSTKRAVPAM</sequence>
<evidence type="ECO:0000256" key="4">
    <source>
        <dbReference type="ARBA" id="ARBA00022729"/>
    </source>
</evidence>
<proteinExistence type="inferred from homology"/>
<dbReference type="GO" id="GO:0004185">
    <property type="term" value="F:serine-type carboxypeptidase activity"/>
    <property type="evidence" value="ECO:0007669"/>
    <property type="project" value="UniProtKB-UniRule"/>
</dbReference>
<dbReference type="InterPro" id="IPR018202">
    <property type="entry name" value="Ser_caboxypep_ser_AS"/>
</dbReference>
<comment type="similarity">
    <text evidence="1 7">Belongs to the peptidase S10 family.</text>
</comment>
<keyword evidence="5 7" id="KW-0378">Hydrolase</keyword>
<dbReference type="AlphaFoldDB" id="A0A370TPW3"/>
<dbReference type="GeneID" id="43597845"/>
<dbReference type="PRINTS" id="PR00724">
    <property type="entry name" value="CRBOXYPTASEC"/>
</dbReference>
<evidence type="ECO:0000256" key="8">
    <source>
        <dbReference type="SAM" id="MobiDB-lite"/>
    </source>
</evidence>
<dbReference type="EC" id="3.4.16.-" evidence="7"/>
<evidence type="ECO:0000313" key="10">
    <source>
        <dbReference type="Proteomes" id="UP000254866"/>
    </source>
</evidence>
<dbReference type="PROSITE" id="PS00560">
    <property type="entry name" value="CARBOXYPEPT_SER_HIS"/>
    <property type="match status" value="1"/>
</dbReference>
<reference evidence="9 10" key="1">
    <citation type="journal article" date="2018" name="IMA Fungus">
        <title>IMA Genome-F 9: Draft genome sequence of Annulohypoxylon stygium, Aspergillus mulundensis, Berkeleyomyces basicola (syn. Thielaviopsis basicola), Ceratocystis smalleyi, two Cercospora beticola strains, Coleophoma cylindrospora, Fusarium fracticaudum, Phialophora cf. hyalina, and Morchella septimelata.</title>
        <authorList>
            <person name="Wingfield B.D."/>
            <person name="Bills G.F."/>
            <person name="Dong Y."/>
            <person name="Huang W."/>
            <person name="Nel W.J."/>
            <person name="Swalarsk-Parry B.S."/>
            <person name="Vaghefi N."/>
            <person name="Wilken P.M."/>
            <person name="An Z."/>
            <person name="de Beer Z.W."/>
            <person name="De Vos L."/>
            <person name="Chen L."/>
            <person name="Duong T.A."/>
            <person name="Gao Y."/>
            <person name="Hammerbacher A."/>
            <person name="Kikkert J.R."/>
            <person name="Li Y."/>
            <person name="Li H."/>
            <person name="Li K."/>
            <person name="Li Q."/>
            <person name="Liu X."/>
            <person name="Ma X."/>
            <person name="Naidoo K."/>
            <person name="Pethybridge S.J."/>
            <person name="Sun J."/>
            <person name="Steenkamp E.T."/>
            <person name="van der Nest M.A."/>
            <person name="van Wyk S."/>
            <person name="Wingfield M.J."/>
            <person name="Xiong C."/>
            <person name="Yue Q."/>
            <person name="Zhang X."/>
        </authorList>
    </citation>
    <scope>NUCLEOTIDE SEQUENCE [LARGE SCALE GENOMIC DNA]</scope>
    <source>
        <strain evidence="9 10">BP 5553</strain>
    </source>
</reference>
<feature type="signal peptide" evidence="7">
    <location>
        <begin position="1"/>
        <end position="19"/>
    </location>
</feature>
<dbReference type="EMBL" id="NPIC01000003">
    <property type="protein sequence ID" value="RDL37563.1"/>
    <property type="molecule type" value="Genomic_DNA"/>
</dbReference>
<dbReference type="PANTHER" id="PTHR11802">
    <property type="entry name" value="SERINE PROTEASE FAMILY S10 SERINE CARBOXYPEPTIDASE"/>
    <property type="match status" value="1"/>
</dbReference>
<name>A0A370TPW3_9HELO</name>
<evidence type="ECO:0000256" key="2">
    <source>
        <dbReference type="ARBA" id="ARBA00022645"/>
    </source>
</evidence>
<feature type="region of interest" description="Disordered" evidence="8">
    <location>
        <begin position="23"/>
        <end position="56"/>
    </location>
</feature>
<dbReference type="GO" id="GO:0006508">
    <property type="term" value="P:proteolysis"/>
    <property type="evidence" value="ECO:0007669"/>
    <property type="project" value="UniProtKB-KW"/>
</dbReference>
<feature type="chain" id="PRO_5016477725" description="Carboxypeptidase" evidence="7">
    <location>
        <begin position="20"/>
        <end position="549"/>
    </location>
</feature>
<dbReference type="Pfam" id="PF00450">
    <property type="entry name" value="Peptidase_S10"/>
    <property type="match status" value="1"/>
</dbReference>
<keyword evidence="4 7" id="KW-0732">Signal</keyword>
<accession>A0A370TPW3</accession>
<evidence type="ECO:0000256" key="5">
    <source>
        <dbReference type="ARBA" id="ARBA00022801"/>
    </source>
</evidence>
<evidence type="ECO:0000256" key="6">
    <source>
        <dbReference type="ARBA" id="ARBA00023180"/>
    </source>
</evidence>
<organism evidence="9 10">
    <name type="scientific">Venustampulla echinocandica</name>
    <dbReference type="NCBI Taxonomy" id="2656787"/>
    <lineage>
        <taxon>Eukaryota</taxon>
        <taxon>Fungi</taxon>
        <taxon>Dikarya</taxon>
        <taxon>Ascomycota</taxon>
        <taxon>Pezizomycotina</taxon>
        <taxon>Leotiomycetes</taxon>
        <taxon>Helotiales</taxon>
        <taxon>Pleuroascaceae</taxon>
        <taxon>Venustampulla</taxon>
    </lineage>
</organism>
<dbReference type="InterPro" id="IPR029058">
    <property type="entry name" value="AB_hydrolase_fold"/>
</dbReference>
<evidence type="ECO:0000256" key="3">
    <source>
        <dbReference type="ARBA" id="ARBA00022670"/>
    </source>
</evidence>
<dbReference type="PANTHER" id="PTHR11802:SF479">
    <property type="entry name" value="CARBOXYPEPTIDASE"/>
    <property type="match status" value="1"/>
</dbReference>
<dbReference type="Proteomes" id="UP000254866">
    <property type="component" value="Unassembled WGS sequence"/>
</dbReference>
<dbReference type="FunFam" id="3.40.50.1820:FF:000118">
    <property type="entry name" value="Carboxypeptidase"/>
    <property type="match status" value="1"/>
</dbReference>
<keyword evidence="2 7" id="KW-0121">Carboxypeptidase</keyword>
<comment type="caution">
    <text evidence="9">The sequence shown here is derived from an EMBL/GenBank/DDBJ whole genome shotgun (WGS) entry which is preliminary data.</text>
</comment>
<evidence type="ECO:0000313" key="9">
    <source>
        <dbReference type="EMBL" id="RDL37563.1"/>
    </source>
</evidence>